<dbReference type="GO" id="GO:0006355">
    <property type="term" value="P:regulation of DNA-templated transcription"/>
    <property type="evidence" value="ECO:0007669"/>
    <property type="project" value="InterPro"/>
</dbReference>
<gene>
    <name evidence="13" type="ORF">HXL68_10080</name>
</gene>
<dbReference type="InterPro" id="IPR029095">
    <property type="entry name" value="NarX-like_N"/>
</dbReference>
<dbReference type="SUPFAM" id="SSF47384">
    <property type="entry name" value="Homodimeric domain of signal transducing histidine kinase"/>
    <property type="match status" value="1"/>
</dbReference>
<dbReference type="InterPro" id="IPR003661">
    <property type="entry name" value="HisK_dim/P_dom"/>
</dbReference>
<dbReference type="GO" id="GO:0009927">
    <property type="term" value="F:histidine phosphotransfer kinase activity"/>
    <property type="evidence" value="ECO:0007669"/>
    <property type="project" value="TreeGrafter"/>
</dbReference>
<keyword evidence="4" id="KW-0597">Phosphoprotein</keyword>
<sequence length="694" mass="77161">MHPSKNQPGPGLFIVDRLLKRSGWIFILLALLAGCAYYLLASQTNDERASAAEINLAGRRRMLSQRIGLLASQLQLKPSPADMTDLADSTWEMADIHRTLLEGTPDRRIRPLPDSLRAVSLAPDGPHAQIERFLKLANSLNAQAPGSETYGTTLEQIVRLSRGEVLTATDSQVDAYQRLSEAKSDALHWQLWLVFIAGLALLAYSALRVLRPLIMQVRGALAELESSEAALRHAMAENRLILDTTDDGMFGVDQAGRIRFINPAAAQLLGVTTDQIAGQAHHPGILASREGCPICACLEQGQRQKVEVGRFCRRQGDEHQEFAVEYSVAPRPDGLGAFISFRDISARQAIEERVQRLRLRLVDAIEAMDDAFALFDADDRISLYNLRFTEFFTFSGEHGALGMRFTDFIRSVAQQGLYAKPPENLEAWLDERLSAHQQACGSTEIACADGRWLRATERRTREGGTVVIWSDVTHLKRALITADQASRAKSEFLSRMSHELRTPLNAILGFTQVLLRSEPGHLEAKQREYVDHIEQGGRHLLSLINEVLDLSAIEAGKLVIDIDDVKLARLIDECLSLVSPLAAGRGIRMQQEVAPELTVRADRKRLKQVVINLLSNAIKYNRPDGEVRITCNRAEYRLRLGVHDTGAGIAPEQVDRVFRPFERMADEKIEGTGIGLAITRRLVELMNGRIGFTS</sequence>
<keyword evidence="8 10" id="KW-1133">Transmembrane helix</keyword>
<reference evidence="13" key="1">
    <citation type="submission" date="2020-04" db="EMBL/GenBank/DDBJ databases">
        <title>Deep metagenomics examines the oral microbiome during advanced dental caries in children, revealing novel taxa and co-occurrences with host molecules.</title>
        <authorList>
            <person name="Baker J.L."/>
            <person name="Morton J.T."/>
            <person name="Dinis M."/>
            <person name="Alvarez R."/>
            <person name="Tran N.C."/>
            <person name="Knight R."/>
            <person name="Edlund A."/>
        </authorList>
    </citation>
    <scope>NUCLEOTIDE SEQUENCE</scope>
    <source>
        <strain evidence="13">JCVI_32_bin.24</strain>
    </source>
</reference>
<accession>A0A930BSP7</accession>
<keyword evidence="5" id="KW-0808">Transferase</keyword>
<dbReference type="SUPFAM" id="SSF55785">
    <property type="entry name" value="PYP-like sensor domain (PAS domain)"/>
    <property type="match status" value="2"/>
</dbReference>
<dbReference type="Pfam" id="PF00512">
    <property type="entry name" value="HisKA"/>
    <property type="match status" value="1"/>
</dbReference>
<dbReference type="InterPro" id="IPR005467">
    <property type="entry name" value="His_kinase_dom"/>
</dbReference>
<evidence type="ECO:0000256" key="2">
    <source>
        <dbReference type="ARBA" id="ARBA00004141"/>
    </source>
</evidence>
<feature type="transmembrane region" description="Helical" evidence="10">
    <location>
        <begin position="22"/>
        <end position="40"/>
    </location>
</feature>
<dbReference type="SMART" id="SM00388">
    <property type="entry name" value="HisKA"/>
    <property type="match status" value="1"/>
</dbReference>
<protein>
    <recommendedName>
        <fullName evidence="3">histidine kinase</fullName>
        <ecNumber evidence="3">2.7.13.3</ecNumber>
    </recommendedName>
</protein>
<dbReference type="PROSITE" id="PS51257">
    <property type="entry name" value="PROKAR_LIPOPROTEIN"/>
    <property type="match status" value="1"/>
</dbReference>
<dbReference type="InterPro" id="IPR013767">
    <property type="entry name" value="PAS_fold"/>
</dbReference>
<evidence type="ECO:0000256" key="6">
    <source>
        <dbReference type="ARBA" id="ARBA00022692"/>
    </source>
</evidence>
<comment type="catalytic activity">
    <reaction evidence="1">
        <text>ATP + protein L-histidine = ADP + protein N-phospho-L-histidine.</text>
        <dbReference type="EC" id="2.7.13.3"/>
    </reaction>
</comment>
<dbReference type="Gene3D" id="3.30.565.10">
    <property type="entry name" value="Histidine kinase-like ATPase, C-terminal domain"/>
    <property type="match status" value="1"/>
</dbReference>
<dbReference type="EC" id="2.7.13.3" evidence="3"/>
<dbReference type="InterPro" id="IPR036097">
    <property type="entry name" value="HisK_dim/P_sf"/>
</dbReference>
<dbReference type="PANTHER" id="PTHR43047:SF72">
    <property type="entry name" value="OSMOSENSING HISTIDINE PROTEIN KINASE SLN1"/>
    <property type="match status" value="1"/>
</dbReference>
<dbReference type="CDD" id="cd00082">
    <property type="entry name" value="HisKA"/>
    <property type="match status" value="1"/>
</dbReference>
<feature type="non-terminal residue" evidence="13">
    <location>
        <position position="694"/>
    </location>
</feature>
<evidence type="ECO:0000256" key="4">
    <source>
        <dbReference type="ARBA" id="ARBA00022553"/>
    </source>
</evidence>
<evidence type="ECO:0000256" key="10">
    <source>
        <dbReference type="SAM" id="Phobius"/>
    </source>
</evidence>
<keyword evidence="6 10" id="KW-0812">Transmembrane</keyword>
<feature type="transmembrane region" description="Helical" evidence="10">
    <location>
        <begin position="186"/>
        <end position="207"/>
    </location>
</feature>
<dbReference type="PANTHER" id="PTHR43047">
    <property type="entry name" value="TWO-COMPONENT HISTIDINE PROTEIN KINASE"/>
    <property type="match status" value="1"/>
</dbReference>
<feature type="domain" description="PAS" evidence="12">
    <location>
        <begin position="234"/>
        <end position="279"/>
    </location>
</feature>
<dbReference type="Proteomes" id="UP000718593">
    <property type="component" value="Unassembled WGS sequence"/>
</dbReference>
<dbReference type="SMART" id="SM00387">
    <property type="entry name" value="HATPase_c"/>
    <property type="match status" value="1"/>
</dbReference>
<dbReference type="AlphaFoldDB" id="A0A930BSP7"/>
<dbReference type="Pfam" id="PF13675">
    <property type="entry name" value="PilJ"/>
    <property type="match status" value="1"/>
</dbReference>
<evidence type="ECO:0000256" key="7">
    <source>
        <dbReference type="ARBA" id="ARBA00022777"/>
    </source>
</evidence>
<evidence type="ECO:0000256" key="3">
    <source>
        <dbReference type="ARBA" id="ARBA00012438"/>
    </source>
</evidence>
<proteinExistence type="predicted"/>
<dbReference type="CDD" id="cd00130">
    <property type="entry name" value="PAS"/>
    <property type="match status" value="1"/>
</dbReference>
<dbReference type="GO" id="GO:0005886">
    <property type="term" value="C:plasma membrane"/>
    <property type="evidence" value="ECO:0007669"/>
    <property type="project" value="TreeGrafter"/>
</dbReference>
<evidence type="ECO:0000256" key="9">
    <source>
        <dbReference type="ARBA" id="ARBA00023136"/>
    </source>
</evidence>
<dbReference type="SUPFAM" id="SSF55874">
    <property type="entry name" value="ATPase domain of HSP90 chaperone/DNA topoisomerase II/histidine kinase"/>
    <property type="match status" value="1"/>
</dbReference>
<dbReference type="NCBIfam" id="TIGR00229">
    <property type="entry name" value="sensory_box"/>
    <property type="match status" value="1"/>
</dbReference>
<dbReference type="Pfam" id="PF00989">
    <property type="entry name" value="PAS"/>
    <property type="match status" value="1"/>
</dbReference>
<dbReference type="Pfam" id="PF12860">
    <property type="entry name" value="PAS_7"/>
    <property type="match status" value="1"/>
</dbReference>
<feature type="domain" description="Histidine kinase" evidence="11">
    <location>
        <begin position="495"/>
        <end position="694"/>
    </location>
</feature>
<dbReference type="InterPro" id="IPR003594">
    <property type="entry name" value="HATPase_dom"/>
</dbReference>
<evidence type="ECO:0000256" key="8">
    <source>
        <dbReference type="ARBA" id="ARBA00022989"/>
    </source>
</evidence>
<keyword evidence="7" id="KW-0418">Kinase</keyword>
<keyword evidence="9 10" id="KW-0472">Membrane</keyword>
<dbReference type="Gene3D" id="3.30.450.20">
    <property type="entry name" value="PAS domain"/>
    <property type="match status" value="2"/>
</dbReference>
<comment type="subcellular location">
    <subcellularLocation>
        <location evidence="2">Membrane</location>
        <topology evidence="2">Multi-pass membrane protein</topology>
    </subcellularLocation>
</comment>
<name>A0A930BSP7_9RHOO</name>
<dbReference type="InterPro" id="IPR004358">
    <property type="entry name" value="Sig_transdc_His_kin-like_C"/>
</dbReference>
<dbReference type="PROSITE" id="PS50109">
    <property type="entry name" value="HIS_KIN"/>
    <property type="match status" value="1"/>
</dbReference>
<dbReference type="InterPro" id="IPR035965">
    <property type="entry name" value="PAS-like_dom_sf"/>
</dbReference>
<evidence type="ECO:0000259" key="12">
    <source>
        <dbReference type="PROSITE" id="PS50112"/>
    </source>
</evidence>
<organism evidence="13 14">
    <name type="scientific">Dechloromonas agitata</name>
    <dbReference type="NCBI Taxonomy" id="73030"/>
    <lineage>
        <taxon>Bacteria</taxon>
        <taxon>Pseudomonadati</taxon>
        <taxon>Pseudomonadota</taxon>
        <taxon>Betaproteobacteria</taxon>
        <taxon>Rhodocyclales</taxon>
        <taxon>Azonexaceae</taxon>
        <taxon>Dechloromonas</taxon>
    </lineage>
</organism>
<dbReference type="GO" id="GO:0000155">
    <property type="term" value="F:phosphorelay sensor kinase activity"/>
    <property type="evidence" value="ECO:0007669"/>
    <property type="project" value="InterPro"/>
</dbReference>
<evidence type="ECO:0000313" key="14">
    <source>
        <dbReference type="Proteomes" id="UP000718593"/>
    </source>
</evidence>
<evidence type="ECO:0000256" key="1">
    <source>
        <dbReference type="ARBA" id="ARBA00000085"/>
    </source>
</evidence>
<dbReference type="EMBL" id="JABZMI010000192">
    <property type="protein sequence ID" value="MBF1165379.1"/>
    <property type="molecule type" value="Genomic_DNA"/>
</dbReference>
<dbReference type="PRINTS" id="PR00344">
    <property type="entry name" value="BCTRLSENSOR"/>
</dbReference>
<evidence type="ECO:0000313" key="13">
    <source>
        <dbReference type="EMBL" id="MBF1165379.1"/>
    </source>
</evidence>
<dbReference type="InterPro" id="IPR000014">
    <property type="entry name" value="PAS"/>
</dbReference>
<comment type="caution">
    <text evidence="13">The sequence shown here is derived from an EMBL/GenBank/DDBJ whole genome shotgun (WGS) entry which is preliminary data.</text>
</comment>
<evidence type="ECO:0000259" key="11">
    <source>
        <dbReference type="PROSITE" id="PS50109"/>
    </source>
</evidence>
<dbReference type="Gene3D" id="1.10.287.130">
    <property type="match status" value="1"/>
</dbReference>
<dbReference type="InterPro" id="IPR036890">
    <property type="entry name" value="HATPase_C_sf"/>
</dbReference>
<dbReference type="PROSITE" id="PS50112">
    <property type="entry name" value="PAS"/>
    <property type="match status" value="1"/>
</dbReference>
<dbReference type="SMART" id="SM00091">
    <property type="entry name" value="PAS"/>
    <property type="match status" value="2"/>
</dbReference>
<evidence type="ECO:0000256" key="5">
    <source>
        <dbReference type="ARBA" id="ARBA00022679"/>
    </source>
</evidence>
<dbReference type="Pfam" id="PF02518">
    <property type="entry name" value="HATPase_c"/>
    <property type="match status" value="1"/>
</dbReference>